<proteinExistence type="predicted"/>
<gene>
    <name evidence="1" type="ORF">BAU07_26385</name>
</gene>
<name>A0A193GMM1_9BORD</name>
<reference evidence="1 2" key="1">
    <citation type="submission" date="2016-06" db="EMBL/GenBank/DDBJ databases">
        <title>Complete genome sequences of Bordetella bronchialis and Bordetella flabilis.</title>
        <authorList>
            <person name="LiPuma J.J."/>
            <person name="Spilker T."/>
        </authorList>
    </citation>
    <scope>NUCLEOTIDE SEQUENCE [LARGE SCALE GENOMIC DNA]</scope>
    <source>
        <strain evidence="1 2">AU10664</strain>
        <plasmid evidence="1 2">unnamed1</plasmid>
    </source>
</reference>
<dbReference type="EMBL" id="CP016173">
    <property type="protein sequence ID" value="ANN80853.1"/>
    <property type="molecule type" value="Genomic_DNA"/>
</dbReference>
<organism evidence="1 2">
    <name type="scientific">Bordetella flabilis</name>
    <dbReference type="NCBI Taxonomy" id="463014"/>
    <lineage>
        <taxon>Bacteria</taxon>
        <taxon>Pseudomonadati</taxon>
        <taxon>Pseudomonadota</taxon>
        <taxon>Betaproteobacteria</taxon>
        <taxon>Burkholderiales</taxon>
        <taxon>Alcaligenaceae</taxon>
        <taxon>Bordetella</taxon>
    </lineage>
</organism>
<protein>
    <submittedName>
        <fullName evidence="1">Uncharacterized protein</fullName>
    </submittedName>
</protein>
<evidence type="ECO:0000313" key="1">
    <source>
        <dbReference type="EMBL" id="ANN80853.1"/>
    </source>
</evidence>
<evidence type="ECO:0000313" key="2">
    <source>
        <dbReference type="Proteomes" id="UP000091926"/>
    </source>
</evidence>
<dbReference type="KEGG" id="bfz:BAU07_26385"/>
<accession>A0A193GMM1</accession>
<dbReference type="Proteomes" id="UP000091926">
    <property type="component" value="Plasmid unnamed1"/>
</dbReference>
<keyword evidence="2" id="KW-1185">Reference proteome</keyword>
<geneLocation type="plasmid" evidence="1 2">
    <name>unnamed1</name>
</geneLocation>
<dbReference type="AlphaFoldDB" id="A0A193GMM1"/>
<sequence length="121" mass="12979">MVHVINAARGIAVFHAFRTIVKASMILPAITPHVLPDIRVCGVGRWIVFRLATPIAGILLPGFDHGLPAGSQYRVVFIDAVGDGHVSVAFMELMATIRYVIANLAFDSSDANTQIVVCAPQ</sequence>
<keyword evidence="1" id="KW-0614">Plasmid</keyword>